<accession>A0A6N2UYY9</accession>
<dbReference type="AlphaFoldDB" id="A0A6N2UYY9"/>
<gene>
    <name evidence="1" type="ORF">ACLFYP115_02137</name>
</gene>
<dbReference type="EMBL" id="CACRSQ010000007">
    <property type="protein sequence ID" value="VYT22547.1"/>
    <property type="molecule type" value="Genomic_DNA"/>
</dbReference>
<evidence type="ECO:0000313" key="1">
    <source>
        <dbReference type="EMBL" id="VYT22547.1"/>
    </source>
</evidence>
<evidence type="ECO:0008006" key="2">
    <source>
        <dbReference type="Google" id="ProtNLM"/>
    </source>
</evidence>
<sequence length="39" mass="4607">MESGKHRVFGYVRVSAKDQNIDWQMVVMEKLKILKKSLL</sequence>
<name>A0A6N2UYY9_9FIRM</name>
<organism evidence="1">
    <name type="scientific">Anaerostipes caccae</name>
    <dbReference type="NCBI Taxonomy" id="105841"/>
    <lineage>
        <taxon>Bacteria</taxon>
        <taxon>Bacillati</taxon>
        <taxon>Bacillota</taxon>
        <taxon>Clostridia</taxon>
        <taxon>Lachnospirales</taxon>
        <taxon>Lachnospiraceae</taxon>
        <taxon>Anaerostipes</taxon>
    </lineage>
</organism>
<proteinExistence type="predicted"/>
<reference evidence="1" key="1">
    <citation type="submission" date="2019-11" db="EMBL/GenBank/DDBJ databases">
        <authorList>
            <person name="Feng L."/>
        </authorList>
    </citation>
    <scope>NUCLEOTIDE SEQUENCE</scope>
    <source>
        <strain evidence="1">AcaccaeLFYP115</strain>
    </source>
</reference>
<protein>
    <recommendedName>
        <fullName evidence="2">Resolvase/invertase-type recombinase catalytic domain-containing protein</fullName>
    </recommendedName>
</protein>